<evidence type="ECO:0000313" key="2">
    <source>
        <dbReference type="Proteomes" id="UP001164746"/>
    </source>
</evidence>
<evidence type="ECO:0000313" key="1">
    <source>
        <dbReference type="EMBL" id="WAQ95526.1"/>
    </source>
</evidence>
<gene>
    <name evidence="1" type="ORF">MAR_028216</name>
</gene>
<reference evidence="1" key="1">
    <citation type="submission" date="2022-11" db="EMBL/GenBank/DDBJ databases">
        <title>Centuries of genome instability and evolution in soft-shell clam transmissible cancer (bioRxiv).</title>
        <authorList>
            <person name="Hart S.F.M."/>
            <person name="Yonemitsu M.A."/>
            <person name="Giersch R.M."/>
            <person name="Beal B.F."/>
            <person name="Arriagada G."/>
            <person name="Davis B.W."/>
            <person name="Ostrander E.A."/>
            <person name="Goff S.P."/>
            <person name="Metzger M.J."/>
        </authorList>
    </citation>
    <scope>NUCLEOTIDE SEQUENCE</scope>
    <source>
        <strain evidence="1">MELC-2E11</strain>
        <tissue evidence="1">Siphon/mantle</tissue>
    </source>
</reference>
<sequence length="93" mass="10882">MLILHGSKSYSNTVFQHGLIKSTNLQWRQGLHPINEKTPFEHVGTEIPQTPLPLEIYGRDNQLDQEIDVRLVSRTSFTKLVEEYEFRKKPSQF</sequence>
<dbReference type="EMBL" id="CP111013">
    <property type="protein sequence ID" value="WAQ95526.1"/>
    <property type="molecule type" value="Genomic_DNA"/>
</dbReference>
<dbReference type="Proteomes" id="UP001164746">
    <property type="component" value="Chromosome 2"/>
</dbReference>
<proteinExistence type="predicted"/>
<accession>A0ABY7DFX7</accession>
<organism evidence="1 2">
    <name type="scientific">Mya arenaria</name>
    <name type="common">Soft-shell clam</name>
    <dbReference type="NCBI Taxonomy" id="6604"/>
    <lineage>
        <taxon>Eukaryota</taxon>
        <taxon>Metazoa</taxon>
        <taxon>Spiralia</taxon>
        <taxon>Lophotrochozoa</taxon>
        <taxon>Mollusca</taxon>
        <taxon>Bivalvia</taxon>
        <taxon>Autobranchia</taxon>
        <taxon>Heteroconchia</taxon>
        <taxon>Euheterodonta</taxon>
        <taxon>Imparidentia</taxon>
        <taxon>Neoheterodontei</taxon>
        <taxon>Myida</taxon>
        <taxon>Myoidea</taxon>
        <taxon>Myidae</taxon>
        <taxon>Mya</taxon>
    </lineage>
</organism>
<protein>
    <submittedName>
        <fullName evidence="1">Uncharacterized protein</fullName>
    </submittedName>
</protein>
<keyword evidence="2" id="KW-1185">Reference proteome</keyword>
<name>A0ABY7DFX7_MYAAR</name>